<feature type="transmembrane region" description="Helical" evidence="7">
    <location>
        <begin position="67"/>
        <end position="86"/>
    </location>
</feature>
<reference evidence="9 10" key="1">
    <citation type="submission" date="2019-06" db="EMBL/GenBank/DDBJ databases">
        <title>Sequencing the genomes of 1000 actinobacteria strains.</title>
        <authorList>
            <person name="Klenk H.-P."/>
        </authorList>
    </citation>
    <scope>NUCLEOTIDE SEQUENCE [LARGE SCALE GENOMIC DNA]</scope>
    <source>
        <strain evidence="9 10">DSM 45511</strain>
    </source>
</reference>
<dbReference type="InterPro" id="IPR000515">
    <property type="entry name" value="MetI-like"/>
</dbReference>
<name>A0A543FUH7_9PSEU</name>
<comment type="subcellular location">
    <subcellularLocation>
        <location evidence="1 7">Cell membrane</location>
        <topology evidence="1 7">Multi-pass membrane protein</topology>
    </subcellularLocation>
</comment>
<keyword evidence="5 7" id="KW-1133">Transmembrane helix</keyword>
<evidence type="ECO:0000259" key="8">
    <source>
        <dbReference type="PROSITE" id="PS50928"/>
    </source>
</evidence>
<evidence type="ECO:0000256" key="6">
    <source>
        <dbReference type="ARBA" id="ARBA00023136"/>
    </source>
</evidence>
<feature type="transmembrane region" description="Helical" evidence="7">
    <location>
        <begin position="178"/>
        <end position="198"/>
    </location>
</feature>
<dbReference type="PANTHER" id="PTHR32243:SF18">
    <property type="entry name" value="INNER MEMBRANE ABC TRANSPORTER PERMEASE PROTEIN YCJP"/>
    <property type="match status" value="1"/>
</dbReference>
<dbReference type="AlphaFoldDB" id="A0A543FUH7"/>
<keyword evidence="4 7" id="KW-0812">Transmembrane</keyword>
<dbReference type="Gene3D" id="1.10.3720.10">
    <property type="entry name" value="MetI-like"/>
    <property type="match status" value="1"/>
</dbReference>
<dbReference type="OrthoDB" id="7314804at2"/>
<feature type="transmembrane region" description="Helical" evidence="7">
    <location>
        <begin position="236"/>
        <end position="257"/>
    </location>
</feature>
<evidence type="ECO:0000256" key="4">
    <source>
        <dbReference type="ARBA" id="ARBA00022692"/>
    </source>
</evidence>
<comment type="caution">
    <text evidence="9">The sequence shown here is derived from an EMBL/GenBank/DDBJ whole genome shotgun (WGS) entry which is preliminary data.</text>
</comment>
<accession>A0A543FUH7</accession>
<keyword evidence="10" id="KW-1185">Reference proteome</keyword>
<protein>
    <submittedName>
        <fullName evidence="9">Carbohydrate ABC transporter membrane protein 2 (CUT1 family)</fullName>
    </submittedName>
</protein>
<dbReference type="PANTHER" id="PTHR32243">
    <property type="entry name" value="MALTOSE TRANSPORT SYSTEM PERMEASE-RELATED"/>
    <property type="match status" value="1"/>
</dbReference>
<evidence type="ECO:0000256" key="7">
    <source>
        <dbReference type="RuleBase" id="RU363032"/>
    </source>
</evidence>
<dbReference type="Pfam" id="PF00528">
    <property type="entry name" value="BPD_transp_1"/>
    <property type="match status" value="1"/>
</dbReference>
<evidence type="ECO:0000256" key="2">
    <source>
        <dbReference type="ARBA" id="ARBA00022448"/>
    </source>
</evidence>
<dbReference type="RefSeq" id="WP_142104281.1">
    <property type="nucleotide sequence ID" value="NZ_VFPH01000002.1"/>
</dbReference>
<gene>
    <name evidence="9" type="ORF">FB388_4676</name>
</gene>
<dbReference type="EMBL" id="VFPH01000002">
    <property type="protein sequence ID" value="TQM37463.1"/>
    <property type="molecule type" value="Genomic_DNA"/>
</dbReference>
<evidence type="ECO:0000313" key="9">
    <source>
        <dbReference type="EMBL" id="TQM37463.1"/>
    </source>
</evidence>
<proteinExistence type="inferred from homology"/>
<dbReference type="CDD" id="cd06261">
    <property type="entry name" value="TM_PBP2"/>
    <property type="match status" value="1"/>
</dbReference>
<dbReference type="GO" id="GO:0005886">
    <property type="term" value="C:plasma membrane"/>
    <property type="evidence" value="ECO:0007669"/>
    <property type="project" value="UniProtKB-SubCell"/>
</dbReference>
<evidence type="ECO:0000256" key="1">
    <source>
        <dbReference type="ARBA" id="ARBA00004651"/>
    </source>
</evidence>
<keyword evidence="3" id="KW-1003">Cell membrane</keyword>
<sequence>MRAVLPRAVLAVAAVLATAPVLFLVSLSLRGVDDVQNGGWLPERVRWDNWPAAFQTVPLAQMLANSWVVALGATVLTALIAVPTAYVTARAGRSGKRLYSGLLAAYCAPPVVAVLPLYFLLKSVGLTNSVVGLALVNGLANVPVAVWLLDGFVRRVPAEVEEAAWVDGLSVAAGLRRIVLPLIVPGLVAASLVCFFLAYNEFLFAVSFAQSPSAQTLTVGLSLFQGDRTVQFGQQAAASLVAIVPVYVLAVLAQRALVGGLSQGAVK</sequence>
<dbReference type="InterPro" id="IPR035906">
    <property type="entry name" value="MetI-like_sf"/>
</dbReference>
<keyword evidence="2 7" id="KW-0813">Transport</keyword>
<dbReference type="Proteomes" id="UP000319818">
    <property type="component" value="Unassembled WGS sequence"/>
</dbReference>
<feature type="transmembrane region" description="Helical" evidence="7">
    <location>
        <begin position="126"/>
        <end position="149"/>
    </location>
</feature>
<dbReference type="PROSITE" id="PS50928">
    <property type="entry name" value="ABC_TM1"/>
    <property type="match status" value="1"/>
</dbReference>
<organism evidence="9 10">
    <name type="scientific">Pseudonocardia cypriaca</name>
    <dbReference type="NCBI Taxonomy" id="882449"/>
    <lineage>
        <taxon>Bacteria</taxon>
        <taxon>Bacillati</taxon>
        <taxon>Actinomycetota</taxon>
        <taxon>Actinomycetes</taxon>
        <taxon>Pseudonocardiales</taxon>
        <taxon>Pseudonocardiaceae</taxon>
        <taxon>Pseudonocardia</taxon>
    </lineage>
</organism>
<evidence type="ECO:0000256" key="3">
    <source>
        <dbReference type="ARBA" id="ARBA00022475"/>
    </source>
</evidence>
<dbReference type="SUPFAM" id="SSF161098">
    <property type="entry name" value="MetI-like"/>
    <property type="match status" value="1"/>
</dbReference>
<evidence type="ECO:0000313" key="10">
    <source>
        <dbReference type="Proteomes" id="UP000319818"/>
    </source>
</evidence>
<keyword evidence="6 7" id="KW-0472">Membrane</keyword>
<dbReference type="InterPro" id="IPR050901">
    <property type="entry name" value="BP-dep_ABC_trans_perm"/>
</dbReference>
<dbReference type="GO" id="GO:0055085">
    <property type="term" value="P:transmembrane transport"/>
    <property type="evidence" value="ECO:0007669"/>
    <property type="project" value="InterPro"/>
</dbReference>
<comment type="similarity">
    <text evidence="7">Belongs to the binding-protein-dependent transport system permease family.</text>
</comment>
<feature type="transmembrane region" description="Helical" evidence="7">
    <location>
        <begin position="98"/>
        <end position="120"/>
    </location>
</feature>
<feature type="domain" description="ABC transmembrane type-1" evidence="8">
    <location>
        <begin position="63"/>
        <end position="253"/>
    </location>
</feature>
<evidence type="ECO:0000256" key="5">
    <source>
        <dbReference type="ARBA" id="ARBA00022989"/>
    </source>
</evidence>